<evidence type="ECO:0000256" key="4">
    <source>
        <dbReference type="ARBA" id="ARBA00022775"/>
    </source>
</evidence>
<dbReference type="InterPro" id="IPR006011">
    <property type="entry name" value="Syntaxin_N"/>
</dbReference>
<dbReference type="GO" id="GO:0005886">
    <property type="term" value="C:plasma membrane"/>
    <property type="evidence" value="ECO:0007669"/>
    <property type="project" value="TreeGrafter"/>
</dbReference>
<dbReference type="Gene3D" id="1.20.5.110">
    <property type="match status" value="1"/>
</dbReference>
<dbReference type="GO" id="GO:0006887">
    <property type="term" value="P:exocytosis"/>
    <property type="evidence" value="ECO:0007669"/>
    <property type="project" value="TreeGrafter"/>
</dbReference>
<dbReference type="SUPFAM" id="SSF47661">
    <property type="entry name" value="t-snare proteins"/>
    <property type="match status" value="1"/>
</dbReference>
<evidence type="ECO:0000259" key="8">
    <source>
        <dbReference type="PROSITE" id="PS50192"/>
    </source>
</evidence>
<reference evidence="9 10" key="1">
    <citation type="submission" date="2015-07" db="EMBL/GenBank/DDBJ databases">
        <title>The genome of Habropoda laboriosa.</title>
        <authorList>
            <person name="Pan H."/>
            <person name="Kapheim K."/>
        </authorList>
    </citation>
    <scope>NUCLEOTIDE SEQUENCE [LARGE SCALE GENOMIC DNA]</scope>
    <source>
        <strain evidence="9">0110345459</strain>
    </source>
</reference>
<proteinExistence type="inferred from homology"/>
<keyword evidence="6 7" id="KW-0472">Membrane</keyword>
<evidence type="ECO:0000256" key="7">
    <source>
        <dbReference type="SAM" id="Phobius"/>
    </source>
</evidence>
<feature type="domain" description="T-SNARE coiled-coil homology" evidence="8">
    <location>
        <begin position="102"/>
        <end position="164"/>
    </location>
</feature>
<comment type="subcellular location">
    <subcellularLocation>
        <location evidence="1">Membrane</location>
        <topology evidence="1">Single-pass type IV membrane protein</topology>
    </subcellularLocation>
</comment>
<keyword evidence="4" id="KW-0532">Neurotransmitter transport</keyword>
<dbReference type="PANTHER" id="PTHR19957:SF307">
    <property type="entry name" value="PROTEIN SSO1-RELATED"/>
    <property type="match status" value="1"/>
</dbReference>
<dbReference type="GO" id="GO:0000149">
    <property type="term" value="F:SNARE binding"/>
    <property type="evidence" value="ECO:0007669"/>
    <property type="project" value="TreeGrafter"/>
</dbReference>
<dbReference type="GO" id="GO:0005484">
    <property type="term" value="F:SNAP receptor activity"/>
    <property type="evidence" value="ECO:0007669"/>
    <property type="project" value="TreeGrafter"/>
</dbReference>
<evidence type="ECO:0000313" key="9">
    <source>
        <dbReference type="EMBL" id="KOC70859.1"/>
    </source>
</evidence>
<dbReference type="STRING" id="597456.A0A0L7RJ60"/>
<dbReference type="InterPro" id="IPR000727">
    <property type="entry name" value="T_SNARE_dom"/>
</dbReference>
<organism evidence="9 10">
    <name type="scientific">Habropoda laboriosa</name>
    <dbReference type="NCBI Taxonomy" id="597456"/>
    <lineage>
        <taxon>Eukaryota</taxon>
        <taxon>Metazoa</taxon>
        <taxon>Ecdysozoa</taxon>
        <taxon>Arthropoda</taxon>
        <taxon>Hexapoda</taxon>
        <taxon>Insecta</taxon>
        <taxon>Pterygota</taxon>
        <taxon>Neoptera</taxon>
        <taxon>Endopterygota</taxon>
        <taxon>Hymenoptera</taxon>
        <taxon>Apocrita</taxon>
        <taxon>Aculeata</taxon>
        <taxon>Apoidea</taxon>
        <taxon>Anthophila</taxon>
        <taxon>Apidae</taxon>
        <taxon>Habropoda</taxon>
    </lineage>
</organism>
<comment type="similarity">
    <text evidence="2">Belongs to the syntaxin family.</text>
</comment>
<dbReference type="CDD" id="cd15848">
    <property type="entry name" value="SNARE_syntaxin1-like"/>
    <property type="match status" value="1"/>
</dbReference>
<dbReference type="Proteomes" id="UP000053825">
    <property type="component" value="Unassembled WGS sequence"/>
</dbReference>
<evidence type="ECO:0000256" key="3">
    <source>
        <dbReference type="ARBA" id="ARBA00022692"/>
    </source>
</evidence>
<evidence type="ECO:0000256" key="6">
    <source>
        <dbReference type="ARBA" id="ARBA00023136"/>
    </source>
</evidence>
<dbReference type="Pfam" id="PF00804">
    <property type="entry name" value="Syntaxin"/>
    <property type="match status" value="1"/>
</dbReference>
<dbReference type="GO" id="GO:0006906">
    <property type="term" value="P:vesicle fusion"/>
    <property type="evidence" value="ECO:0007669"/>
    <property type="project" value="TreeGrafter"/>
</dbReference>
<dbReference type="PANTHER" id="PTHR19957">
    <property type="entry name" value="SYNTAXIN"/>
    <property type="match status" value="1"/>
</dbReference>
<dbReference type="InterPro" id="IPR045242">
    <property type="entry name" value="Syntaxin"/>
</dbReference>
<dbReference type="Gene3D" id="1.20.58.70">
    <property type="match status" value="1"/>
</dbReference>
<dbReference type="OrthoDB" id="21416at2759"/>
<dbReference type="EMBL" id="KQ414582">
    <property type="protein sequence ID" value="KOC70859.1"/>
    <property type="molecule type" value="Genomic_DNA"/>
</dbReference>
<feature type="transmembrane region" description="Helical" evidence="7">
    <location>
        <begin position="176"/>
        <end position="195"/>
    </location>
</feature>
<dbReference type="PROSITE" id="PS50192">
    <property type="entry name" value="T_SNARE"/>
    <property type="match status" value="1"/>
</dbReference>
<evidence type="ECO:0000256" key="2">
    <source>
        <dbReference type="ARBA" id="ARBA00009063"/>
    </source>
</evidence>
<dbReference type="Pfam" id="PF05739">
    <property type="entry name" value="SNARE"/>
    <property type="match status" value="1"/>
</dbReference>
<dbReference type="GO" id="GO:0031201">
    <property type="term" value="C:SNARE complex"/>
    <property type="evidence" value="ECO:0007669"/>
    <property type="project" value="TreeGrafter"/>
</dbReference>
<dbReference type="GO" id="GO:0012505">
    <property type="term" value="C:endomembrane system"/>
    <property type="evidence" value="ECO:0007669"/>
    <property type="project" value="TreeGrafter"/>
</dbReference>
<gene>
    <name evidence="9" type="ORF">WH47_02125</name>
</gene>
<evidence type="ECO:0000256" key="5">
    <source>
        <dbReference type="ARBA" id="ARBA00022989"/>
    </source>
</evidence>
<keyword evidence="5 7" id="KW-1133">Transmembrane helix</keyword>
<dbReference type="GO" id="GO:0048278">
    <property type="term" value="P:vesicle docking"/>
    <property type="evidence" value="ECO:0007669"/>
    <property type="project" value="TreeGrafter"/>
</dbReference>
<dbReference type="InterPro" id="IPR010989">
    <property type="entry name" value="SNARE"/>
</dbReference>
<keyword evidence="3 7" id="KW-0812">Transmembrane</keyword>
<name>A0A0L7RJ60_9HYME</name>
<dbReference type="AlphaFoldDB" id="A0A0L7RJ60"/>
<sequence>MGKDVTSIDDFTLASAREGPIHVRIKTLQYTTMLRLFCEIMEDYNISMLRYQEKCRILLHQQKMLIRKHITSEELDKLLDVQENNLFVDNILEDSRIARQQLSDIQTRHSDILKLEKSITEVRDMFTEIAFLIEKQGEHVNSVEYFAGTTVNNVDSGRTGLKKAEQRSQRYRKRKIKLSIIISIIIILLLLIIIFL</sequence>
<dbReference type="SMART" id="SM00397">
    <property type="entry name" value="t_SNARE"/>
    <property type="match status" value="1"/>
</dbReference>
<protein>
    <submittedName>
        <fullName evidence="9">Syntaxin-1A like protein</fullName>
    </submittedName>
</protein>
<accession>A0A0L7RJ60</accession>
<keyword evidence="10" id="KW-1185">Reference proteome</keyword>
<evidence type="ECO:0000313" key="10">
    <source>
        <dbReference type="Proteomes" id="UP000053825"/>
    </source>
</evidence>
<dbReference type="GO" id="GO:0006886">
    <property type="term" value="P:intracellular protein transport"/>
    <property type="evidence" value="ECO:0007669"/>
    <property type="project" value="TreeGrafter"/>
</dbReference>
<keyword evidence="4" id="KW-0813">Transport</keyword>
<dbReference type="GO" id="GO:0006836">
    <property type="term" value="P:neurotransmitter transport"/>
    <property type="evidence" value="ECO:0007669"/>
    <property type="project" value="UniProtKB-KW"/>
</dbReference>
<evidence type="ECO:0000256" key="1">
    <source>
        <dbReference type="ARBA" id="ARBA00004211"/>
    </source>
</evidence>